<gene>
    <name evidence="1" type="ORF">M9Y10_017791</name>
</gene>
<comment type="caution">
    <text evidence="1">The sequence shown here is derived from an EMBL/GenBank/DDBJ whole genome shotgun (WGS) entry which is preliminary data.</text>
</comment>
<evidence type="ECO:0000313" key="2">
    <source>
        <dbReference type="Proteomes" id="UP001470230"/>
    </source>
</evidence>
<dbReference type="EMBL" id="JAPFFF010000023">
    <property type="protein sequence ID" value="KAK8852801.1"/>
    <property type="molecule type" value="Genomic_DNA"/>
</dbReference>
<evidence type="ECO:0000313" key="1">
    <source>
        <dbReference type="EMBL" id="KAK8852801.1"/>
    </source>
</evidence>
<dbReference type="Proteomes" id="UP001470230">
    <property type="component" value="Unassembled WGS sequence"/>
</dbReference>
<protein>
    <recommendedName>
        <fullName evidence="3">CNH domain-containing protein</fullName>
    </recommendedName>
</protein>
<keyword evidence="2" id="KW-1185">Reference proteome</keyword>
<accession>A0ABR2HUH7</accession>
<name>A0ABR2HUH7_9EUKA</name>
<sequence>MSSLSQPQPPLLSLNVRRTVDDIIQMDATDGQAVITQPLVQNKVKEEPSFQDHSIEVKAMHDILEQQCFSFVAFHNHIKDAREIQLKQMKQFQTRANFIQDRIRNLSTSLLAKVHELNHRIDLIQKTLSPKPIFRMLMPPNDFGRITGIDIIDDYIAITMATGDLAILKKDNFDIVTSFHLVENESLFMPLFIQRPNNNVGLFSISSSRRLFYSLPALTEPSQVFSNDIESYALADGSKNKQSFDLITGHFQFINFCLINSENPREISVNGTLKGIRGSVTHIVVDDDRESVYLITSKRYYYAISSSNRQIVMSMSFPTPLMQLSMTQMFIIISCAPNDIILAERNREKFNQLFKIEISDGLRRFLACDNCILIITKSQNIEKRELASPLEKLYICEKEAADYDPKEYIGVIYCIGTDIYLAHGNRLSYWS</sequence>
<reference evidence="1 2" key="1">
    <citation type="submission" date="2024-04" db="EMBL/GenBank/DDBJ databases">
        <title>Tritrichomonas musculus Genome.</title>
        <authorList>
            <person name="Alves-Ferreira E."/>
            <person name="Grigg M."/>
            <person name="Lorenzi H."/>
            <person name="Galac M."/>
        </authorList>
    </citation>
    <scope>NUCLEOTIDE SEQUENCE [LARGE SCALE GENOMIC DNA]</scope>
    <source>
        <strain evidence="1 2">EAF2021</strain>
    </source>
</reference>
<proteinExistence type="predicted"/>
<organism evidence="1 2">
    <name type="scientific">Tritrichomonas musculus</name>
    <dbReference type="NCBI Taxonomy" id="1915356"/>
    <lineage>
        <taxon>Eukaryota</taxon>
        <taxon>Metamonada</taxon>
        <taxon>Parabasalia</taxon>
        <taxon>Tritrichomonadida</taxon>
        <taxon>Tritrichomonadidae</taxon>
        <taxon>Tritrichomonas</taxon>
    </lineage>
</organism>
<evidence type="ECO:0008006" key="3">
    <source>
        <dbReference type="Google" id="ProtNLM"/>
    </source>
</evidence>